<keyword evidence="2" id="KW-1185">Reference proteome</keyword>
<protein>
    <submittedName>
        <fullName evidence="1">FBP domain-containing protein</fullName>
    </submittedName>
</protein>
<accession>A0ACD5B9E5</accession>
<evidence type="ECO:0000313" key="2">
    <source>
        <dbReference type="Proteomes" id="UP001456344"/>
    </source>
</evidence>
<reference evidence="1" key="1">
    <citation type="submission" date="2023-10" db="EMBL/GenBank/DDBJ databases">
        <title>Whole genome sequencing of actinobacterial strain Amycolatopsis sp. (BCA-696) identifies the underlying plant growth-promoting genes.</title>
        <authorList>
            <person name="Gandham P."/>
            <person name="Vadla N."/>
            <person name="Saji A."/>
            <person name="Srinivas V."/>
            <person name="Ruperao P."/>
            <person name="Selvanayagam S."/>
            <person name="Saxena R.K."/>
            <person name="Rathore A."/>
            <person name="Gopalakrishnan S."/>
            <person name="Thakur V."/>
        </authorList>
    </citation>
    <scope>NUCLEOTIDE SEQUENCE</scope>
    <source>
        <strain evidence="1">BCA-696</strain>
    </source>
</reference>
<gene>
    <name evidence="1" type="ORF">LCL61_10695</name>
</gene>
<proteinExistence type="predicted"/>
<organism evidence="1 2">
    <name type="scientific">Amycolatopsis coloradensis</name>
    <dbReference type="NCBI Taxonomy" id="76021"/>
    <lineage>
        <taxon>Bacteria</taxon>
        <taxon>Bacillati</taxon>
        <taxon>Actinomycetota</taxon>
        <taxon>Actinomycetes</taxon>
        <taxon>Pseudonocardiales</taxon>
        <taxon>Pseudonocardiaceae</taxon>
        <taxon>Amycolatopsis</taxon>
    </lineage>
</organism>
<name>A0ACD5B9E5_9PSEU</name>
<dbReference type="EMBL" id="CP150484">
    <property type="protein sequence ID" value="WYW16020.1"/>
    <property type="molecule type" value="Genomic_DNA"/>
</dbReference>
<dbReference type="Proteomes" id="UP001456344">
    <property type="component" value="Chromosome"/>
</dbReference>
<evidence type="ECO:0000313" key="1">
    <source>
        <dbReference type="EMBL" id="WYW16020.1"/>
    </source>
</evidence>
<sequence length="184" mass="20206">MEPLGQDEIRASFVNCTRGEAKGVTLPARPEEIPWENREFLGWRDPKAASRAYLVLPYRGETVGLSLRAAPRPKGRVLLSNMCGLCTTTHPLSDIALFSGRRAGKSGREGNTLGIYACANLACSQYIRGELQSDVPQPFESLTLEERVFRLEDKLHRFVERVLESRSRGASALRTASAGSAPSS</sequence>